<dbReference type="PANTHER" id="PTHR43167">
    <property type="entry name" value="PUTATIVE (AFU_ORTHOLOGUE AFUA_6G01830)-RELATED"/>
    <property type="match status" value="1"/>
</dbReference>
<dbReference type="eggNOG" id="arCOG00979">
    <property type="taxonomic scope" value="Archaea"/>
</dbReference>
<dbReference type="GO" id="GO:0008168">
    <property type="term" value="F:methyltransferase activity"/>
    <property type="evidence" value="ECO:0007669"/>
    <property type="project" value="UniProtKB-KW"/>
</dbReference>
<name>A8AB15_IGNH4</name>
<dbReference type="HOGENOM" id="CLU_1458177_0_0_2"/>
<dbReference type="EMBL" id="CP000816">
    <property type="protein sequence ID" value="ABU82117.1"/>
    <property type="molecule type" value="Genomic_DNA"/>
</dbReference>
<dbReference type="GeneID" id="5562374"/>
<keyword evidence="2" id="KW-1185">Reference proteome</keyword>
<dbReference type="AlphaFoldDB" id="A8AB15"/>
<organism evidence="1 2">
    <name type="scientific">Ignicoccus hospitalis (strain KIN4/I / DSM 18386 / JCM 14125)</name>
    <dbReference type="NCBI Taxonomy" id="453591"/>
    <lineage>
        <taxon>Archaea</taxon>
        <taxon>Thermoproteota</taxon>
        <taxon>Thermoprotei</taxon>
        <taxon>Desulfurococcales</taxon>
        <taxon>Desulfurococcaceae</taxon>
        <taxon>Ignicoccus</taxon>
    </lineage>
</organism>
<dbReference type="InterPro" id="IPR029063">
    <property type="entry name" value="SAM-dependent_MTases_sf"/>
</dbReference>
<protein>
    <submittedName>
        <fullName evidence="1">O-methyltransferase, family 3</fullName>
    </submittedName>
</protein>
<dbReference type="Proteomes" id="UP000000262">
    <property type="component" value="Chromosome"/>
</dbReference>
<dbReference type="STRING" id="453591.Igni_0937"/>
<gene>
    <name evidence="1" type="ordered locus">Igni_0937</name>
</gene>
<dbReference type="OrthoDB" id="21414at2157"/>
<evidence type="ECO:0000313" key="1">
    <source>
        <dbReference type="EMBL" id="ABU82117.1"/>
    </source>
</evidence>
<evidence type="ECO:0000313" key="2">
    <source>
        <dbReference type="Proteomes" id="UP000000262"/>
    </source>
</evidence>
<dbReference type="RefSeq" id="WP_012123081.1">
    <property type="nucleotide sequence ID" value="NC_009776.1"/>
</dbReference>
<keyword evidence="1" id="KW-0808">Transferase</keyword>
<sequence>MGNHKMTGFEELYRYVMERSRRLGIPHIPLEDAYVLQGTSFAALANAEGVALDLGAGIGFSALWILQAAKAFGKRLIAVEREARFFEELKGLAEKAGFEAVHGDALDFLKGFEEPVAFAFVDVDKEQYPDVLELLYEKLGKGGVMLFHNAIFPPPPQTFFEKLKELKVKYLVVPTSLGLVVAAKT</sequence>
<dbReference type="Gene3D" id="3.40.50.150">
    <property type="entry name" value="Vaccinia Virus protein VP39"/>
    <property type="match status" value="1"/>
</dbReference>
<dbReference type="KEGG" id="iho:Igni_0937"/>
<proteinExistence type="predicted"/>
<dbReference type="CDD" id="cd02440">
    <property type="entry name" value="AdoMet_MTases"/>
    <property type="match status" value="1"/>
</dbReference>
<accession>A8AB15</accession>
<reference evidence="1 2" key="1">
    <citation type="journal article" date="2008" name="Genome Biol.">
        <title>A genomic analysis of the archaeal system Ignicoccus hospitalis-Nanoarchaeum equitans.</title>
        <authorList>
            <person name="Podar M."/>
            <person name="Anderson I."/>
            <person name="Makarova K.S."/>
            <person name="Elkins J.G."/>
            <person name="Ivanova N."/>
            <person name="Wall M.A."/>
            <person name="Lykidis A."/>
            <person name="Mavromatis K."/>
            <person name="Sun H."/>
            <person name="Hudson M.E."/>
            <person name="Chen W."/>
            <person name="Deciu C."/>
            <person name="Hutchison D."/>
            <person name="Eads J.R."/>
            <person name="Anderson A."/>
            <person name="Fernandes F."/>
            <person name="Szeto E."/>
            <person name="Lapidus A."/>
            <person name="Kyrpides N.C."/>
            <person name="Saier M.H.Jr."/>
            <person name="Richardson P.M."/>
            <person name="Rachel R."/>
            <person name="Huber H."/>
            <person name="Eisen J.A."/>
            <person name="Koonin E.V."/>
            <person name="Keller M."/>
            <person name="Stetter K.O."/>
        </authorList>
    </citation>
    <scope>NUCLEOTIDE SEQUENCE [LARGE SCALE GENOMIC DNA]</scope>
    <source>
        <strain evidence="2">KIN4/I / DSM 18386 / JCM 14125</strain>
    </source>
</reference>
<keyword evidence="1" id="KW-0489">Methyltransferase</keyword>
<dbReference type="SUPFAM" id="SSF53335">
    <property type="entry name" value="S-adenosyl-L-methionine-dependent methyltransferases"/>
    <property type="match status" value="1"/>
</dbReference>
<dbReference type="PANTHER" id="PTHR43167:SF1">
    <property type="entry name" value="PUTATIVE (AFU_ORTHOLOGUE AFUA_6G01830)-RELATED"/>
    <property type="match status" value="1"/>
</dbReference>
<dbReference type="Pfam" id="PF13578">
    <property type="entry name" value="Methyltransf_24"/>
    <property type="match status" value="1"/>
</dbReference>
<dbReference type="GO" id="GO:0032259">
    <property type="term" value="P:methylation"/>
    <property type="evidence" value="ECO:0007669"/>
    <property type="project" value="UniProtKB-KW"/>
</dbReference>